<organism evidence="1 2">
    <name type="scientific">Heracleum sosnowskyi</name>
    <dbReference type="NCBI Taxonomy" id="360622"/>
    <lineage>
        <taxon>Eukaryota</taxon>
        <taxon>Viridiplantae</taxon>
        <taxon>Streptophyta</taxon>
        <taxon>Embryophyta</taxon>
        <taxon>Tracheophyta</taxon>
        <taxon>Spermatophyta</taxon>
        <taxon>Magnoliopsida</taxon>
        <taxon>eudicotyledons</taxon>
        <taxon>Gunneridae</taxon>
        <taxon>Pentapetalae</taxon>
        <taxon>asterids</taxon>
        <taxon>campanulids</taxon>
        <taxon>Apiales</taxon>
        <taxon>Apiaceae</taxon>
        <taxon>Apioideae</taxon>
        <taxon>apioid superclade</taxon>
        <taxon>Tordylieae</taxon>
        <taxon>Tordyliinae</taxon>
        <taxon>Heracleum</taxon>
    </lineage>
</organism>
<name>A0AAD8N408_9APIA</name>
<reference evidence="1" key="2">
    <citation type="submission" date="2023-05" db="EMBL/GenBank/DDBJ databases">
        <authorList>
            <person name="Schelkunov M.I."/>
        </authorList>
    </citation>
    <scope>NUCLEOTIDE SEQUENCE</scope>
    <source>
        <strain evidence="1">Hsosn_3</strain>
        <tissue evidence="1">Leaf</tissue>
    </source>
</reference>
<proteinExistence type="predicted"/>
<comment type="caution">
    <text evidence="1">The sequence shown here is derived from an EMBL/GenBank/DDBJ whole genome shotgun (WGS) entry which is preliminary data.</text>
</comment>
<sequence length="123" mass="13775">MTGLLRTTSRFVLIWRHVTFSVHGNYSSELVIYAVIVSSALDKAKNRLDDEVIEELIDSKGVANVSILPPHKSNNKGCPKRIIGGAEKSLGGKKRQMRECKTCKKHVFHDSRNCPEKNLQNVS</sequence>
<dbReference type="AlphaFoldDB" id="A0AAD8N408"/>
<gene>
    <name evidence="1" type="ORF">POM88_014172</name>
</gene>
<dbReference type="EMBL" id="JAUIZM010000003">
    <property type="protein sequence ID" value="KAK1395116.1"/>
    <property type="molecule type" value="Genomic_DNA"/>
</dbReference>
<evidence type="ECO:0000313" key="1">
    <source>
        <dbReference type="EMBL" id="KAK1395116.1"/>
    </source>
</evidence>
<dbReference type="Proteomes" id="UP001237642">
    <property type="component" value="Unassembled WGS sequence"/>
</dbReference>
<accession>A0AAD8N408</accession>
<evidence type="ECO:0000313" key="2">
    <source>
        <dbReference type="Proteomes" id="UP001237642"/>
    </source>
</evidence>
<keyword evidence="2" id="KW-1185">Reference proteome</keyword>
<protein>
    <submittedName>
        <fullName evidence="1">Uncharacterized protein</fullName>
    </submittedName>
</protein>
<reference evidence="1" key="1">
    <citation type="submission" date="2023-02" db="EMBL/GenBank/DDBJ databases">
        <title>Genome of toxic invasive species Heracleum sosnowskyi carries increased number of genes despite the absence of recent whole-genome duplications.</title>
        <authorList>
            <person name="Schelkunov M."/>
            <person name="Shtratnikova V."/>
            <person name="Makarenko M."/>
            <person name="Klepikova A."/>
            <person name="Omelchenko D."/>
            <person name="Novikova G."/>
            <person name="Obukhova E."/>
            <person name="Bogdanov V."/>
            <person name="Penin A."/>
            <person name="Logacheva M."/>
        </authorList>
    </citation>
    <scope>NUCLEOTIDE SEQUENCE</scope>
    <source>
        <strain evidence="1">Hsosn_3</strain>
        <tissue evidence="1">Leaf</tissue>
    </source>
</reference>